<dbReference type="AlphaFoldDB" id="A0A147EYJ6"/>
<dbReference type="InterPro" id="IPR013328">
    <property type="entry name" value="6PGD_dom2"/>
</dbReference>
<comment type="catalytic activity">
    <reaction evidence="6">
        <text>D-mannitol 1-phosphate + NAD(+) = beta-D-fructose 6-phosphate + NADH + H(+)</text>
        <dbReference type="Rhea" id="RHEA:19661"/>
        <dbReference type="ChEBI" id="CHEBI:15378"/>
        <dbReference type="ChEBI" id="CHEBI:57540"/>
        <dbReference type="ChEBI" id="CHEBI:57634"/>
        <dbReference type="ChEBI" id="CHEBI:57945"/>
        <dbReference type="ChEBI" id="CHEBI:61381"/>
        <dbReference type="EC" id="1.1.1.17"/>
    </reaction>
</comment>
<dbReference type="GO" id="GO:0019594">
    <property type="term" value="P:mannitol metabolic process"/>
    <property type="evidence" value="ECO:0007669"/>
    <property type="project" value="InterPro"/>
</dbReference>
<dbReference type="InterPro" id="IPR000669">
    <property type="entry name" value="Mannitol_DH"/>
</dbReference>
<dbReference type="InterPro" id="IPR036291">
    <property type="entry name" value="NAD(P)-bd_dom_sf"/>
</dbReference>
<comment type="similarity">
    <text evidence="1">Belongs to the mannitol dehydrogenase family.</text>
</comment>
<dbReference type="Gene3D" id="1.10.1040.10">
    <property type="entry name" value="N-(1-d-carboxylethyl)-l-norvaline Dehydrogenase, domain 2"/>
    <property type="match status" value="1"/>
</dbReference>
<dbReference type="Proteomes" id="UP000075025">
    <property type="component" value="Unassembled WGS sequence"/>
</dbReference>
<dbReference type="PATRIC" id="fig|2033.6.peg.2243"/>
<dbReference type="GO" id="GO:0008926">
    <property type="term" value="F:mannitol-1-phosphate 5-dehydrogenase activity"/>
    <property type="evidence" value="ECO:0007669"/>
    <property type="project" value="UniProtKB-EC"/>
</dbReference>
<dbReference type="InterPro" id="IPR013131">
    <property type="entry name" value="Mannitol_DH_N"/>
</dbReference>
<dbReference type="InterPro" id="IPR013118">
    <property type="entry name" value="Mannitol_DH_C"/>
</dbReference>
<evidence type="ECO:0000256" key="1">
    <source>
        <dbReference type="ARBA" id="ARBA00006541"/>
    </source>
</evidence>
<keyword evidence="5" id="KW-0520">NAD</keyword>
<name>A0A147EYJ6_MICTE</name>
<dbReference type="EMBL" id="LDRT01000034">
    <property type="protein sequence ID" value="KTR95350.1"/>
    <property type="molecule type" value="Genomic_DNA"/>
</dbReference>
<proteinExistence type="inferred from homology"/>
<dbReference type="OrthoDB" id="271711at2"/>
<evidence type="ECO:0000313" key="9">
    <source>
        <dbReference type="EMBL" id="KTR95350.1"/>
    </source>
</evidence>
<reference evidence="9 10" key="1">
    <citation type="journal article" date="2016" name="Front. Microbiol.">
        <title>Genomic Resource of Rice Seed Associated Bacteria.</title>
        <authorList>
            <person name="Midha S."/>
            <person name="Bansal K."/>
            <person name="Sharma S."/>
            <person name="Kumar N."/>
            <person name="Patil P.P."/>
            <person name="Chaudhry V."/>
            <person name="Patil P.B."/>
        </authorList>
    </citation>
    <scope>NUCLEOTIDE SEQUENCE [LARGE SCALE GENOMIC DNA]</scope>
    <source>
        <strain evidence="9 10">NS220</strain>
    </source>
</reference>
<evidence type="ECO:0000256" key="6">
    <source>
        <dbReference type="ARBA" id="ARBA00048615"/>
    </source>
</evidence>
<evidence type="ECO:0000256" key="2">
    <source>
        <dbReference type="ARBA" id="ARBA00012939"/>
    </source>
</evidence>
<dbReference type="InterPro" id="IPR050988">
    <property type="entry name" value="Mannitol_DH/Oxidoreductase"/>
</dbReference>
<dbReference type="SUPFAM" id="SSF48179">
    <property type="entry name" value="6-phosphogluconate dehydrogenase C-terminal domain-like"/>
    <property type="match status" value="1"/>
</dbReference>
<dbReference type="PANTHER" id="PTHR43362:SF1">
    <property type="entry name" value="MANNITOL DEHYDROGENASE 2-RELATED"/>
    <property type="match status" value="1"/>
</dbReference>
<keyword evidence="4" id="KW-0560">Oxidoreductase</keyword>
<sequence length="467" mass="49761">MAGARLDARVAAAVDATATRRPPVRIVHLGLGAFHRSHQVWFTARADPAGEWGIASFTGRSPRAARAVAEQDGFYTVVERSGAGEDHRLVGHLVAAHDGADLDALGRLLERPEVAIVTLTVTEAGYRLGPDGHADIDRWRSAGDTAPELSTAVARLAYGLERRRRAGGPALAVVPCDNIPDNGAVVERALRGFAEEVAPDLAGWIAGHVSFVSTVVDRITPATTSDDIAALRETVGYEDRAMVVTEPFAEWTLAGDFPAGRPRWEDAGARFVTDVGAFERRKLWMLNGAHTLLATTARVHGHESVATAFADAEVRTRVEEYWDAVSAVLPDPALDLPNYRRALAARFANSRIEHRLDQIAAETAAKLRIRTVAVIARCRPDDVPDALLLPLAGWIGGVLSGRRDPDAETAAIEDAARADDPVAALLAVVDDGLIGIPGVVARVRALVDTDTPQRPTGAIPAHPGGHS</sequence>
<dbReference type="Pfam" id="PF08125">
    <property type="entry name" value="Mannitol_dh_C"/>
    <property type="match status" value="1"/>
</dbReference>
<evidence type="ECO:0000256" key="5">
    <source>
        <dbReference type="ARBA" id="ARBA00023027"/>
    </source>
</evidence>
<dbReference type="Pfam" id="PF01232">
    <property type="entry name" value="Mannitol_dh"/>
    <property type="match status" value="1"/>
</dbReference>
<evidence type="ECO:0000313" key="10">
    <source>
        <dbReference type="Proteomes" id="UP000075025"/>
    </source>
</evidence>
<dbReference type="PRINTS" id="PR00084">
    <property type="entry name" value="MTLDHDRGNASE"/>
</dbReference>
<dbReference type="PROSITE" id="PS00974">
    <property type="entry name" value="MANNITOL_DHGENASE"/>
    <property type="match status" value="1"/>
</dbReference>
<dbReference type="Gene3D" id="3.40.50.720">
    <property type="entry name" value="NAD(P)-binding Rossmann-like Domain"/>
    <property type="match status" value="1"/>
</dbReference>
<accession>A0A147EYJ6</accession>
<dbReference type="PANTHER" id="PTHR43362">
    <property type="entry name" value="MANNITOL DEHYDROGENASE DSF1-RELATED"/>
    <property type="match status" value="1"/>
</dbReference>
<evidence type="ECO:0000259" key="8">
    <source>
        <dbReference type="Pfam" id="PF08125"/>
    </source>
</evidence>
<dbReference type="InterPro" id="IPR023027">
    <property type="entry name" value="Mannitol_DH_CS"/>
</dbReference>
<evidence type="ECO:0000256" key="3">
    <source>
        <dbReference type="ARBA" id="ARBA00016219"/>
    </source>
</evidence>
<organism evidence="9 10">
    <name type="scientific">Microbacterium testaceum</name>
    <name type="common">Aureobacterium testaceum</name>
    <name type="synonym">Brevibacterium testaceum</name>
    <dbReference type="NCBI Taxonomy" id="2033"/>
    <lineage>
        <taxon>Bacteria</taxon>
        <taxon>Bacillati</taxon>
        <taxon>Actinomycetota</taxon>
        <taxon>Actinomycetes</taxon>
        <taxon>Micrococcales</taxon>
        <taxon>Microbacteriaceae</taxon>
        <taxon>Microbacterium</taxon>
    </lineage>
</organism>
<protein>
    <recommendedName>
        <fullName evidence="3">Mannitol-1-phosphate 5-dehydrogenase</fullName>
        <ecNumber evidence="2">1.1.1.17</ecNumber>
    </recommendedName>
</protein>
<feature type="domain" description="Mannitol dehydrogenase N-terminal" evidence="7">
    <location>
        <begin position="25"/>
        <end position="265"/>
    </location>
</feature>
<evidence type="ECO:0000256" key="4">
    <source>
        <dbReference type="ARBA" id="ARBA00023002"/>
    </source>
</evidence>
<evidence type="ECO:0000259" key="7">
    <source>
        <dbReference type="Pfam" id="PF01232"/>
    </source>
</evidence>
<dbReference type="EC" id="1.1.1.17" evidence="2"/>
<dbReference type="SUPFAM" id="SSF51735">
    <property type="entry name" value="NAD(P)-binding Rossmann-fold domains"/>
    <property type="match status" value="1"/>
</dbReference>
<feature type="domain" description="Mannitol dehydrogenase C-terminal" evidence="8">
    <location>
        <begin position="274"/>
        <end position="414"/>
    </location>
</feature>
<dbReference type="InterPro" id="IPR008927">
    <property type="entry name" value="6-PGluconate_DH-like_C_sf"/>
</dbReference>
<comment type="caution">
    <text evidence="9">The sequence shown here is derived from an EMBL/GenBank/DDBJ whole genome shotgun (WGS) entry which is preliminary data.</text>
</comment>
<gene>
    <name evidence="9" type="ORF">NS220_06340</name>
</gene>